<accession>X0YJ26</accession>
<sequence>GSCKIIIEKGNIKAKTKAKSILDIGPARETKV</sequence>
<name>X0YJ26_9ZZZZ</name>
<evidence type="ECO:0000313" key="1">
    <source>
        <dbReference type="EMBL" id="GAG47142.1"/>
    </source>
</evidence>
<comment type="caution">
    <text evidence="1">The sequence shown here is derived from an EMBL/GenBank/DDBJ whole genome shotgun (WGS) entry which is preliminary data.</text>
</comment>
<gene>
    <name evidence="1" type="ORF">S01H1_86269</name>
</gene>
<protein>
    <submittedName>
        <fullName evidence="1">Uncharacterized protein</fullName>
    </submittedName>
</protein>
<dbReference type="EMBL" id="BARS01059666">
    <property type="protein sequence ID" value="GAG47142.1"/>
    <property type="molecule type" value="Genomic_DNA"/>
</dbReference>
<dbReference type="AlphaFoldDB" id="X0YJ26"/>
<reference evidence="1" key="1">
    <citation type="journal article" date="2014" name="Front. Microbiol.">
        <title>High frequency of phylogenetically diverse reductive dehalogenase-homologous genes in deep subseafloor sedimentary metagenomes.</title>
        <authorList>
            <person name="Kawai M."/>
            <person name="Futagami T."/>
            <person name="Toyoda A."/>
            <person name="Takaki Y."/>
            <person name="Nishi S."/>
            <person name="Hori S."/>
            <person name="Arai W."/>
            <person name="Tsubouchi T."/>
            <person name="Morono Y."/>
            <person name="Uchiyama I."/>
            <person name="Ito T."/>
            <person name="Fujiyama A."/>
            <person name="Inagaki F."/>
            <person name="Takami H."/>
        </authorList>
    </citation>
    <scope>NUCLEOTIDE SEQUENCE</scope>
    <source>
        <strain evidence="1">Expedition CK06-06</strain>
    </source>
</reference>
<feature type="non-terminal residue" evidence="1">
    <location>
        <position position="1"/>
    </location>
</feature>
<proteinExistence type="predicted"/>
<organism evidence="1">
    <name type="scientific">marine sediment metagenome</name>
    <dbReference type="NCBI Taxonomy" id="412755"/>
    <lineage>
        <taxon>unclassified sequences</taxon>
        <taxon>metagenomes</taxon>
        <taxon>ecological metagenomes</taxon>
    </lineage>
</organism>